<proteinExistence type="predicted"/>
<sequence length="303" mass="35052">MSKFKKRIFIISMVVTIIICGVAAKMIIDGLKPQQEYSVHSGMKVSNLKGMLELKNNSIDNFLDKDNNIKIDFEIYNYNDRKVKYEMTVLVNYHQKSFKKDNLELQKYEFELSSQGCNKYSVTLDKKAFKYQVNDVVIVLRQDTDVYSDENELVSDTNTICRHYIIENNSSEETIVKTQKIKISELDDDLDTEASLKCMNMKKTLGISVDKNQKIKLKIDMKNNEIGTDYILVCLLNGNQISINNKDYMTYSDDLENMEIYAPDKSGKYEMEFLCIPNLSNAVINTEKEIPVISSNRYTLEVE</sequence>
<protein>
    <recommendedName>
        <fullName evidence="3">DUF4352 domain-containing protein</fullName>
    </recommendedName>
</protein>
<reference evidence="1 2" key="1">
    <citation type="submission" date="2020-08" db="EMBL/GenBank/DDBJ databases">
        <title>Genome public.</title>
        <authorList>
            <person name="Liu C."/>
            <person name="Sun Q."/>
        </authorList>
    </citation>
    <scope>NUCLEOTIDE SEQUENCE [LARGE SCALE GENOMIC DNA]</scope>
    <source>
        <strain evidence="1 2">BX4</strain>
    </source>
</reference>
<evidence type="ECO:0000313" key="2">
    <source>
        <dbReference type="Proteomes" id="UP000597877"/>
    </source>
</evidence>
<evidence type="ECO:0000313" key="1">
    <source>
        <dbReference type="EMBL" id="MBC5668184.1"/>
    </source>
</evidence>
<keyword evidence="2" id="KW-1185">Reference proteome</keyword>
<evidence type="ECO:0008006" key="3">
    <source>
        <dbReference type="Google" id="ProtNLM"/>
    </source>
</evidence>
<dbReference type="Proteomes" id="UP000597877">
    <property type="component" value="Unassembled WGS sequence"/>
</dbReference>
<dbReference type="RefSeq" id="WP_186840457.1">
    <property type="nucleotide sequence ID" value="NZ_JACOOZ010000006.1"/>
</dbReference>
<gene>
    <name evidence="1" type="ORF">H8S00_09335</name>
</gene>
<dbReference type="EMBL" id="JACOOZ010000006">
    <property type="protein sequence ID" value="MBC5668184.1"/>
    <property type="molecule type" value="Genomic_DNA"/>
</dbReference>
<name>A0ABR7F3I9_9FIRM</name>
<comment type="caution">
    <text evidence="1">The sequence shown here is derived from an EMBL/GenBank/DDBJ whole genome shotgun (WGS) entry which is preliminary data.</text>
</comment>
<organism evidence="1 2">
    <name type="scientific">Eubacterium segne</name>
    <dbReference type="NCBI Taxonomy" id="2763045"/>
    <lineage>
        <taxon>Bacteria</taxon>
        <taxon>Bacillati</taxon>
        <taxon>Bacillota</taxon>
        <taxon>Clostridia</taxon>
        <taxon>Eubacteriales</taxon>
        <taxon>Eubacteriaceae</taxon>
        <taxon>Eubacterium</taxon>
    </lineage>
</organism>
<accession>A0ABR7F3I9</accession>